<name>A0A060LVH9_9BACI</name>
<keyword evidence="4" id="KW-1185">Reference proteome</keyword>
<dbReference type="CDD" id="cd10948">
    <property type="entry name" value="CE4_BsPdaA_like"/>
    <property type="match status" value="1"/>
</dbReference>
<dbReference type="NCBIfam" id="TIGR02884">
    <property type="entry name" value="spore_pdaA"/>
    <property type="match status" value="1"/>
</dbReference>
<dbReference type="InterPro" id="IPR014235">
    <property type="entry name" value="Spore_PdaA"/>
</dbReference>
<dbReference type="HOGENOM" id="CLU_021264_12_1_9"/>
<evidence type="ECO:0000313" key="3">
    <source>
        <dbReference type="EMBL" id="AIC93790.1"/>
    </source>
</evidence>
<dbReference type="PANTHER" id="PTHR10587">
    <property type="entry name" value="GLYCOSYL TRANSFERASE-RELATED"/>
    <property type="match status" value="1"/>
</dbReference>
<dbReference type="KEGG" id="ble:BleG1_1187"/>
<dbReference type="GO" id="GO:0005975">
    <property type="term" value="P:carbohydrate metabolic process"/>
    <property type="evidence" value="ECO:0007669"/>
    <property type="project" value="InterPro"/>
</dbReference>
<accession>A0A060LVH9</accession>
<dbReference type="AlphaFoldDB" id="A0A060LVH9"/>
<sequence>MKRWMVFILIFFALIAVAVKPAYAFDNTKYNWSYKPAPTHTPADTEEKYKALLKQSDSYYIGNTEEKTLYLTFDNGYENGYTETVLDVLKEKNVPGAFFVTGHYLKTAEPLVKRMVDEGHIVGNHSFHHPSLPAVNDSKLKDELDSVKDMFTTITGEEQMRYLRAPRGEFSERTLMLSKELGYTNVFWSLAYKDWEVDKQRGKEYAFEQVMKRIHPGAVMLIHSVSPDNAAALGDIIDACEEQGYTFKSLDDLALNQPLP</sequence>
<dbReference type="PANTHER" id="PTHR10587:SF78">
    <property type="entry name" value="PEPTIDOGLYCAN-N-ACETYLMURAMIC ACID DEACETYLASE PDAA"/>
    <property type="match status" value="1"/>
</dbReference>
<dbReference type="PATRIC" id="fig|1246626.3.peg.1192"/>
<dbReference type="SUPFAM" id="SSF88713">
    <property type="entry name" value="Glycoside hydrolase/deacetylase"/>
    <property type="match status" value="1"/>
</dbReference>
<dbReference type="OrthoDB" id="9812065at2"/>
<dbReference type="EMBL" id="CP003923">
    <property type="protein sequence ID" value="AIC93790.1"/>
    <property type="molecule type" value="Genomic_DNA"/>
</dbReference>
<dbReference type="STRING" id="1246626.BleG1_1187"/>
<dbReference type="PROSITE" id="PS51677">
    <property type="entry name" value="NODB"/>
    <property type="match status" value="1"/>
</dbReference>
<proteinExistence type="predicted"/>
<dbReference type="InterPro" id="IPR002509">
    <property type="entry name" value="NODB_dom"/>
</dbReference>
<feature type="signal peptide" evidence="1">
    <location>
        <begin position="1"/>
        <end position="24"/>
    </location>
</feature>
<dbReference type="Proteomes" id="UP000027142">
    <property type="component" value="Chromosome"/>
</dbReference>
<dbReference type="eggNOG" id="COG0726">
    <property type="taxonomic scope" value="Bacteria"/>
</dbReference>
<evidence type="ECO:0000259" key="2">
    <source>
        <dbReference type="PROSITE" id="PS51677"/>
    </source>
</evidence>
<dbReference type="GO" id="GO:0016020">
    <property type="term" value="C:membrane"/>
    <property type="evidence" value="ECO:0007669"/>
    <property type="project" value="TreeGrafter"/>
</dbReference>
<dbReference type="GO" id="GO:0016810">
    <property type="term" value="F:hydrolase activity, acting on carbon-nitrogen (but not peptide) bonds"/>
    <property type="evidence" value="ECO:0007669"/>
    <property type="project" value="InterPro"/>
</dbReference>
<evidence type="ECO:0000256" key="1">
    <source>
        <dbReference type="SAM" id="SignalP"/>
    </source>
</evidence>
<feature type="chain" id="PRO_5001584568" evidence="1">
    <location>
        <begin position="25"/>
        <end position="260"/>
    </location>
</feature>
<protein>
    <submittedName>
        <fullName evidence="3">Polysaccharide deacetylase</fullName>
    </submittedName>
</protein>
<dbReference type="Pfam" id="PF01522">
    <property type="entry name" value="Polysacc_deac_1"/>
    <property type="match status" value="1"/>
</dbReference>
<evidence type="ECO:0000313" key="4">
    <source>
        <dbReference type="Proteomes" id="UP000027142"/>
    </source>
</evidence>
<dbReference type="InterPro" id="IPR050248">
    <property type="entry name" value="Polysacc_deacetylase_ArnD"/>
</dbReference>
<gene>
    <name evidence="3" type="ORF">BleG1_1187</name>
</gene>
<dbReference type="RefSeq" id="WP_038478323.1">
    <property type="nucleotide sequence ID" value="NZ_CP003923.1"/>
</dbReference>
<dbReference type="Gene3D" id="3.20.20.370">
    <property type="entry name" value="Glycoside hydrolase/deacetylase"/>
    <property type="match status" value="1"/>
</dbReference>
<feature type="domain" description="NodB homology" evidence="2">
    <location>
        <begin position="67"/>
        <end position="248"/>
    </location>
</feature>
<organism evidence="3 4">
    <name type="scientific">Shouchella lehensis G1</name>
    <dbReference type="NCBI Taxonomy" id="1246626"/>
    <lineage>
        <taxon>Bacteria</taxon>
        <taxon>Bacillati</taxon>
        <taxon>Bacillota</taxon>
        <taxon>Bacilli</taxon>
        <taxon>Bacillales</taxon>
        <taxon>Bacillaceae</taxon>
        <taxon>Shouchella</taxon>
    </lineage>
</organism>
<reference evidence="3 4" key="1">
    <citation type="journal article" date="2014" name="Gene">
        <title>A comparative genomic analysis of the alkalitolerant soil bacterium Bacillus lehensis G1.</title>
        <authorList>
            <person name="Noor Y.M."/>
            <person name="Samsulrizal N.H."/>
            <person name="Jema'on N.A."/>
            <person name="Low K.O."/>
            <person name="Ramli A.N."/>
            <person name="Alias N.I."/>
            <person name="Damis S.I."/>
            <person name="Fuzi S.F."/>
            <person name="Isa M.N."/>
            <person name="Murad A.M."/>
            <person name="Raih M.F."/>
            <person name="Bakar F.D."/>
            <person name="Najimudin N."/>
            <person name="Mahadi N.M."/>
            <person name="Illias R.M."/>
        </authorList>
    </citation>
    <scope>NUCLEOTIDE SEQUENCE [LARGE SCALE GENOMIC DNA]</scope>
    <source>
        <strain evidence="3 4">G1</strain>
    </source>
</reference>
<keyword evidence="1" id="KW-0732">Signal</keyword>
<dbReference type="InterPro" id="IPR011330">
    <property type="entry name" value="Glyco_hydro/deAcase_b/a-brl"/>
</dbReference>